<keyword evidence="10" id="KW-0812">Transmembrane</keyword>
<evidence type="ECO:0000256" key="2">
    <source>
        <dbReference type="ARBA" id="ARBA00004651"/>
    </source>
</evidence>
<feature type="chain" id="PRO_5045103274" description="histidine kinase" evidence="11">
    <location>
        <begin position="22"/>
        <end position="678"/>
    </location>
</feature>
<keyword evidence="8" id="KW-0418">Kinase</keyword>
<dbReference type="Proteomes" id="UP001596270">
    <property type="component" value="Unassembled WGS sequence"/>
</dbReference>
<organism evidence="13 14">
    <name type="scientific">Polaromonas aquatica</name>
    <dbReference type="NCBI Taxonomy" id="332657"/>
    <lineage>
        <taxon>Bacteria</taxon>
        <taxon>Pseudomonadati</taxon>
        <taxon>Pseudomonadota</taxon>
        <taxon>Betaproteobacteria</taxon>
        <taxon>Burkholderiales</taxon>
        <taxon>Comamonadaceae</taxon>
        <taxon>Polaromonas</taxon>
    </lineage>
</organism>
<dbReference type="SMART" id="SM00387">
    <property type="entry name" value="HATPase_c"/>
    <property type="match status" value="1"/>
</dbReference>
<dbReference type="Gene3D" id="1.10.287.130">
    <property type="match status" value="1"/>
</dbReference>
<feature type="transmembrane region" description="Helical" evidence="10">
    <location>
        <begin position="213"/>
        <end position="232"/>
    </location>
</feature>
<evidence type="ECO:0000256" key="10">
    <source>
        <dbReference type="SAM" id="Phobius"/>
    </source>
</evidence>
<keyword evidence="14" id="KW-1185">Reference proteome</keyword>
<protein>
    <recommendedName>
        <fullName evidence="3">histidine kinase</fullName>
        <ecNumber evidence="3">2.7.13.3</ecNumber>
    </recommendedName>
</protein>
<dbReference type="Pfam" id="PF00512">
    <property type="entry name" value="HisKA"/>
    <property type="match status" value="1"/>
</dbReference>
<dbReference type="InterPro" id="IPR036890">
    <property type="entry name" value="HATPase_C_sf"/>
</dbReference>
<evidence type="ECO:0000256" key="11">
    <source>
        <dbReference type="SAM" id="SignalP"/>
    </source>
</evidence>
<evidence type="ECO:0000313" key="14">
    <source>
        <dbReference type="Proteomes" id="UP001596270"/>
    </source>
</evidence>
<keyword evidence="6" id="KW-0808">Transferase</keyword>
<evidence type="ECO:0000256" key="9">
    <source>
        <dbReference type="ARBA" id="ARBA00022840"/>
    </source>
</evidence>
<dbReference type="PROSITE" id="PS50109">
    <property type="entry name" value="HIS_KIN"/>
    <property type="match status" value="1"/>
</dbReference>
<dbReference type="SMART" id="SM00388">
    <property type="entry name" value="HisKA"/>
    <property type="match status" value="1"/>
</dbReference>
<gene>
    <name evidence="13" type="ORF">ACFQND_18190</name>
</gene>
<dbReference type="PRINTS" id="PR00344">
    <property type="entry name" value="BCTRLSENSOR"/>
</dbReference>
<evidence type="ECO:0000256" key="1">
    <source>
        <dbReference type="ARBA" id="ARBA00000085"/>
    </source>
</evidence>
<dbReference type="InterPro" id="IPR036097">
    <property type="entry name" value="HisK_dim/P_sf"/>
</dbReference>
<evidence type="ECO:0000256" key="8">
    <source>
        <dbReference type="ARBA" id="ARBA00022777"/>
    </source>
</evidence>
<comment type="caution">
    <text evidence="13">The sequence shown here is derived from an EMBL/GenBank/DDBJ whole genome shotgun (WGS) entry which is preliminary data.</text>
</comment>
<keyword evidence="10" id="KW-1133">Transmembrane helix</keyword>
<keyword evidence="11" id="KW-0732">Signal</keyword>
<proteinExistence type="predicted"/>
<keyword evidence="4" id="KW-1003">Cell membrane</keyword>
<dbReference type="CDD" id="cd00075">
    <property type="entry name" value="HATPase"/>
    <property type="match status" value="1"/>
</dbReference>
<dbReference type="PANTHER" id="PTHR44936">
    <property type="entry name" value="SENSOR PROTEIN CREC"/>
    <property type="match status" value="1"/>
</dbReference>
<dbReference type="InterPro" id="IPR003661">
    <property type="entry name" value="HisK_dim/P_dom"/>
</dbReference>
<evidence type="ECO:0000256" key="7">
    <source>
        <dbReference type="ARBA" id="ARBA00022741"/>
    </source>
</evidence>
<feature type="transmembrane region" description="Helical" evidence="10">
    <location>
        <begin position="332"/>
        <end position="350"/>
    </location>
</feature>
<dbReference type="CDD" id="cd00082">
    <property type="entry name" value="HisKA"/>
    <property type="match status" value="1"/>
</dbReference>
<sequence>MKCLRLVLFVLAFLLPLSTLAQSALSLQPDTPQLKGRGHLSLLRDASGRMTADEAMTSTRWQALPGALSAGYTADALWLRLVVERHPDAPKEWVLRFTNALLDDVRLYRPDGALGWSEQVAGENLGRASWPVKARSVVFRTRMETSGHEIWLVRLQGKNAMATDLELWPHADFDDFSRQEYFYYGLYFGCFFLLILLHVFFWRMTREAQSGWYFLYVLNTTLTELLTTAIPQQLLDLPVGFSDPLLGVSICASLAVGVHFSLQQLGLSTLWPRFNRVVLVSADLIALAGIGLVLGGHFAPGVILGQLVAMANIVVIMSLASWLAVRGQKAARFFLLAFGIFYAGVIISFLRNLEVVPSNFWTHHASTIGALLHMVLMSVRLNLRYDGLRRDKELAQAETVRAVRDLNDNLENLVARRTDDLHQEIFQRVQLEVELRKALEVERRIKDEQQDFLAMVSHEFRTPLAIITTTAQQIAKNLNAARDRTLARCQNMRDAAHRMAALVDEYLSADRMDATAFRPAPCDPRSLIADALAEWPSERINTSLQALPPQFVCDKGLLHVALRNLLNNALRHATGGQGIHLSATTQSDGALCLSVSNPGEPIPEDEIPRLFLKYFRGRAAQHQPGAGLGLYLVRRIADMHGGEVRLVNDAASGTVTFSLLLPVSVTDAPAMTALGSTA</sequence>
<feature type="transmembrane region" description="Helical" evidence="10">
    <location>
        <begin position="303"/>
        <end position="325"/>
    </location>
</feature>
<feature type="transmembrane region" description="Helical" evidence="10">
    <location>
        <begin position="362"/>
        <end position="383"/>
    </location>
</feature>
<evidence type="ECO:0000256" key="5">
    <source>
        <dbReference type="ARBA" id="ARBA00022553"/>
    </source>
</evidence>
<evidence type="ECO:0000256" key="4">
    <source>
        <dbReference type="ARBA" id="ARBA00022475"/>
    </source>
</evidence>
<keyword evidence="7" id="KW-0547">Nucleotide-binding</keyword>
<evidence type="ECO:0000256" key="6">
    <source>
        <dbReference type="ARBA" id="ARBA00022679"/>
    </source>
</evidence>
<feature type="domain" description="Histidine kinase" evidence="12">
    <location>
        <begin position="455"/>
        <end position="665"/>
    </location>
</feature>
<dbReference type="InterPro" id="IPR005467">
    <property type="entry name" value="His_kinase_dom"/>
</dbReference>
<dbReference type="InterPro" id="IPR011622">
    <property type="entry name" value="7TMR_DISM_rcpt_extracell_dom2"/>
</dbReference>
<keyword evidence="9" id="KW-0067">ATP-binding</keyword>
<dbReference type="SUPFAM" id="SSF55874">
    <property type="entry name" value="ATPase domain of HSP90 chaperone/DNA topoisomerase II/histidine kinase"/>
    <property type="match status" value="1"/>
</dbReference>
<keyword evidence="5" id="KW-0597">Phosphoprotein</keyword>
<evidence type="ECO:0000256" key="3">
    <source>
        <dbReference type="ARBA" id="ARBA00012438"/>
    </source>
</evidence>
<dbReference type="Pfam" id="PF02518">
    <property type="entry name" value="HATPase_c"/>
    <property type="match status" value="1"/>
</dbReference>
<name>A0ABW1U0T0_9BURK</name>
<evidence type="ECO:0000313" key="13">
    <source>
        <dbReference type="EMBL" id="MFC6283158.1"/>
    </source>
</evidence>
<feature type="transmembrane region" description="Helical" evidence="10">
    <location>
        <begin position="274"/>
        <end position="297"/>
    </location>
</feature>
<accession>A0ABW1U0T0</accession>
<dbReference type="EMBL" id="JBHSRS010000082">
    <property type="protein sequence ID" value="MFC6283158.1"/>
    <property type="molecule type" value="Genomic_DNA"/>
</dbReference>
<dbReference type="Pfam" id="PF07695">
    <property type="entry name" value="7TMR-DISM_7TM"/>
    <property type="match status" value="1"/>
</dbReference>
<dbReference type="InterPro" id="IPR004358">
    <property type="entry name" value="Sig_transdc_His_kin-like_C"/>
</dbReference>
<comment type="subcellular location">
    <subcellularLocation>
        <location evidence="2">Cell membrane</location>
        <topology evidence="2">Multi-pass membrane protein</topology>
    </subcellularLocation>
</comment>
<dbReference type="Gene3D" id="2.60.40.2380">
    <property type="match status" value="1"/>
</dbReference>
<feature type="signal peptide" evidence="11">
    <location>
        <begin position="1"/>
        <end position="21"/>
    </location>
</feature>
<dbReference type="SUPFAM" id="SSF47384">
    <property type="entry name" value="Homodimeric domain of signal transducing histidine kinase"/>
    <property type="match status" value="1"/>
</dbReference>
<evidence type="ECO:0000259" key="12">
    <source>
        <dbReference type="PROSITE" id="PS50109"/>
    </source>
</evidence>
<comment type="catalytic activity">
    <reaction evidence="1">
        <text>ATP + protein L-histidine = ADP + protein N-phospho-L-histidine.</text>
        <dbReference type="EC" id="2.7.13.3"/>
    </reaction>
</comment>
<reference evidence="14" key="1">
    <citation type="journal article" date="2019" name="Int. J. Syst. Evol. Microbiol.">
        <title>The Global Catalogue of Microorganisms (GCM) 10K type strain sequencing project: providing services to taxonomists for standard genome sequencing and annotation.</title>
        <authorList>
            <consortium name="The Broad Institute Genomics Platform"/>
            <consortium name="The Broad Institute Genome Sequencing Center for Infectious Disease"/>
            <person name="Wu L."/>
            <person name="Ma J."/>
        </authorList>
    </citation>
    <scope>NUCLEOTIDE SEQUENCE [LARGE SCALE GENOMIC DNA]</scope>
    <source>
        <strain evidence="14">CCUG 39402</strain>
    </source>
</reference>
<keyword evidence="10" id="KW-0472">Membrane</keyword>
<dbReference type="RefSeq" id="WP_371436903.1">
    <property type="nucleotide sequence ID" value="NZ_JBHSRS010000082.1"/>
</dbReference>
<dbReference type="Gene3D" id="3.30.565.10">
    <property type="entry name" value="Histidine kinase-like ATPase, C-terminal domain"/>
    <property type="match status" value="1"/>
</dbReference>
<dbReference type="InterPro" id="IPR003594">
    <property type="entry name" value="HATPase_dom"/>
</dbReference>
<feature type="transmembrane region" description="Helical" evidence="10">
    <location>
        <begin position="244"/>
        <end position="262"/>
    </location>
</feature>
<dbReference type="Pfam" id="PF07696">
    <property type="entry name" value="7TMR-DISMED2"/>
    <property type="match status" value="1"/>
</dbReference>
<dbReference type="PANTHER" id="PTHR44936:SF10">
    <property type="entry name" value="SENSOR PROTEIN RSTB"/>
    <property type="match status" value="1"/>
</dbReference>
<feature type="transmembrane region" description="Helical" evidence="10">
    <location>
        <begin position="181"/>
        <end position="201"/>
    </location>
</feature>
<dbReference type="EC" id="2.7.13.3" evidence="3"/>
<dbReference type="InterPro" id="IPR050980">
    <property type="entry name" value="2C_sensor_his_kinase"/>
</dbReference>
<dbReference type="InterPro" id="IPR011623">
    <property type="entry name" value="7TMR_DISM_rcpt_extracell_dom1"/>
</dbReference>